<evidence type="ECO:0000259" key="3">
    <source>
        <dbReference type="PROSITE" id="PS50977"/>
    </source>
</evidence>
<dbReference type="Gene3D" id="1.10.357.10">
    <property type="entry name" value="Tetracycline Repressor, domain 2"/>
    <property type="match status" value="1"/>
</dbReference>
<dbReference type="EMBL" id="JASHIF010000010">
    <property type="protein sequence ID" value="MDI9860333.1"/>
    <property type="molecule type" value="Genomic_DNA"/>
</dbReference>
<comment type="caution">
    <text evidence="4">The sequence shown here is derived from an EMBL/GenBank/DDBJ whole genome shotgun (WGS) entry which is preliminary data.</text>
</comment>
<dbReference type="PANTHER" id="PTHR43479:SF12">
    <property type="entry name" value="TRANSCRIPTIONAL REGULATORY PROTEIN"/>
    <property type="match status" value="1"/>
</dbReference>
<dbReference type="PROSITE" id="PS50977">
    <property type="entry name" value="HTH_TETR_2"/>
    <property type="match status" value="1"/>
</dbReference>
<protein>
    <submittedName>
        <fullName evidence="4">TetR/AcrR family transcriptional regulator</fullName>
    </submittedName>
</protein>
<reference evidence="4 5" key="1">
    <citation type="submission" date="2023-05" db="EMBL/GenBank/DDBJ databases">
        <title>Novel species of genus Flectobacillus isolated from stream in China.</title>
        <authorList>
            <person name="Lu H."/>
        </authorList>
    </citation>
    <scope>NUCLEOTIDE SEQUENCE [LARGE SCALE GENOMIC DNA]</scope>
    <source>
        <strain evidence="4 5">KCTC 42575</strain>
    </source>
</reference>
<dbReference type="PRINTS" id="PR00455">
    <property type="entry name" value="HTHTETR"/>
</dbReference>
<dbReference type="Pfam" id="PF13972">
    <property type="entry name" value="TetR"/>
    <property type="match status" value="1"/>
</dbReference>
<accession>A0ABT6Y9R9</accession>
<dbReference type="SUPFAM" id="SSF46689">
    <property type="entry name" value="Homeodomain-like"/>
    <property type="match status" value="1"/>
</dbReference>
<dbReference type="PANTHER" id="PTHR43479">
    <property type="entry name" value="ACREF/ENVCD OPERON REPRESSOR-RELATED"/>
    <property type="match status" value="1"/>
</dbReference>
<evidence type="ECO:0000313" key="5">
    <source>
        <dbReference type="Proteomes" id="UP001236507"/>
    </source>
</evidence>
<dbReference type="Proteomes" id="UP001236507">
    <property type="component" value="Unassembled WGS sequence"/>
</dbReference>
<keyword evidence="5" id="KW-1185">Reference proteome</keyword>
<proteinExistence type="predicted"/>
<dbReference type="InterPro" id="IPR009057">
    <property type="entry name" value="Homeodomain-like_sf"/>
</dbReference>
<feature type="domain" description="HTH tetR-type" evidence="3">
    <location>
        <begin position="3"/>
        <end position="63"/>
    </location>
</feature>
<sequence>MVLSTKDKILAKALTLFNEQGSDFVTVRHIASEMGISHGNLCYHFANTDVIIEALYQQLVDKLNELTIQMTGLSENQLTILYQLSYRSFEILYQYRFLMLDFVRIMRRIPAIKLHFKALMQIRQEQFKHIITSMQANGFIDIPEKNITPLIEQALLFGDFWISRAEILFDGNEQEKIAYYHKTFYALFEPYLCGNADW</sequence>
<name>A0ABT6Y9R9_9BACT</name>
<gene>
    <name evidence="4" type="ORF">QM524_14055</name>
</gene>
<feature type="DNA-binding region" description="H-T-H motif" evidence="2">
    <location>
        <begin position="26"/>
        <end position="45"/>
    </location>
</feature>
<evidence type="ECO:0000256" key="1">
    <source>
        <dbReference type="ARBA" id="ARBA00023125"/>
    </source>
</evidence>
<dbReference type="Pfam" id="PF00440">
    <property type="entry name" value="TetR_N"/>
    <property type="match status" value="1"/>
</dbReference>
<dbReference type="InterPro" id="IPR025722">
    <property type="entry name" value="TetR"/>
</dbReference>
<evidence type="ECO:0000313" key="4">
    <source>
        <dbReference type="EMBL" id="MDI9860333.1"/>
    </source>
</evidence>
<dbReference type="InterPro" id="IPR050624">
    <property type="entry name" value="HTH-type_Tx_Regulator"/>
</dbReference>
<evidence type="ECO:0000256" key="2">
    <source>
        <dbReference type="PROSITE-ProRule" id="PRU00335"/>
    </source>
</evidence>
<dbReference type="InterPro" id="IPR001647">
    <property type="entry name" value="HTH_TetR"/>
</dbReference>
<dbReference type="RefSeq" id="WP_283345071.1">
    <property type="nucleotide sequence ID" value="NZ_JASHIF010000010.1"/>
</dbReference>
<keyword evidence="1 2" id="KW-0238">DNA-binding</keyword>
<organism evidence="4 5">
    <name type="scientific">Flectobacillus roseus</name>
    <dbReference type="NCBI Taxonomy" id="502259"/>
    <lineage>
        <taxon>Bacteria</taxon>
        <taxon>Pseudomonadati</taxon>
        <taxon>Bacteroidota</taxon>
        <taxon>Cytophagia</taxon>
        <taxon>Cytophagales</taxon>
        <taxon>Flectobacillaceae</taxon>
        <taxon>Flectobacillus</taxon>
    </lineage>
</organism>